<sequence>MNSLSSEILPLLSYYDDLLRRLSLKELGPKFRVGEALSSVASFYERLRYAVDYKKEHLLRRNAIERILKRNLWEKGESDVNLLAKALLKELTWAKYIKNNFYPLAKINELSYIISKYLVLSRSFAIEFGSKREIKWKDWLIGVASCEIEESLDPQVSSVDVLSMAVESWFNKKFNWVDSGLMADEKEDELAIAIHRSLIRGDESQNAYYLLRRLYKNWNGLSLEEVEKNKEEIYKICLRIRKSLANPIQSRLYRFVQKEVSAFQILKSLIDENLENAKEIFRDPERLTEKVSEVCDERYNEISSRVNRGIIRSVIYIFVTKIVFAIAIEIPYELYFLKHLSYLPIVSSIAIPLLFVFLVTATIRKPGEENTKRIIDLIQDFVYQGGRKNRTDFSLVGKKKGLTYNIFTIVYLVLFVLIFSFISYALAKIGFDIVGIGIFFIFLSLILLFGYRVKFSASELNVIPKKESLASNFFTNLTLPFLDLGVWLSDKFASLNFFILFFDFLIEAPLKNIMGILDEWGNYLRERREEAVEIPVER</sequence>
<comment type="caution">
    <text evidence="2">The sequence shown here is derived from an EMBL/GenBank/DDBJ whole genome shotgun (WGS) entry which is preliminary data.</text>
</comment>
<keyword evidence="1" id="KW-0472">Membrane</keyword>
<evidence type="ECO:0000313" key="3">
    <source>
        <dbReference type="Proteomes" id="UP000230972"/>
    </source>
</evidence>
<protein>
    <submittedName>
        <fullName evidence="2">Uncharacterized protein</fullName>
    </submittedName>
</protein>
<keyword evidence="1" id="KW-0812">Transmembrane</keyword>
<reference evidence="3" key="1">
    <citation type="submission" date="2017-09" db="EMBL/GenBank/DDBJ databases">
        <title>Depth-based differentiation of microbial function through sediment-hosted aquifers and enrichment of novel symbionts in the deep terrestrial subsurface.</title>
        <authorList>
            <person name="Probst A.J."/>
            <person name="Ladd B."/>
            <person name="Jarett J.K."/>
            <person name="Geller-Mcgrath D.E."/>
            <person name="Sieber C.M.K."/>
            <person name="Emerson J.B."/>
            <person name="Anantharaman K."/>
            <person name="Thomas B.C."/>
            <person name="Malmstrom R."/>
            <person name="Stieglmeier M."/>
            <person name="Klingl A."/>
            <person name="Woyke T."/>
            <person name="Ryan C.M."/>
            <person name="Banfield J.F."/>
        </authorList>
    </citation>
    <scope>NUCLEOTIDE SEQUENCE [LARGE SCALE GENOMIC DNA]</scope>
</reference>
<feature type="transmembrane region" description="Helical" evidence="1">
    <location>
        <begin position="404"/>
        <end position="427"/>
    </location>
</feature>
<dbReference type="Proteomes" id="UP000230972">
    <property type="component" value="Unassembled WGS sequence"/>
</dbReference>
<gene>
    <name evidence="2" type="ORF">COS80_01475</name>
</gene>
<evidence type="ECO:0000256" key="1">
    <source>
        <dbReference type="SAM" id="Phobius"/>
    </source>
</evidence>
<proteinExistence type="predicted"/>
<keyword evidence="1" id="KW-1133">Transmembrane helix</keyword>
<dbReference type="EMBL" id="PEWC01000033">
    <property type="protein sequence ID" value="PIU71761.1"/>
    <property type="molecule type" value="Genomic_DNA"/>
</dbReference>
<dbReference type="AlphaFoldDB" id="A0A2M7AQ49"/>
<accession>A0A2M7AQ49</accession>
<name>A0A2M7AQ49_9BACT</name>
<organism evidence="2 3">
    <name type="scientific">Candidatus Woesebacteria bacterium CG06_land_8_20_14_3_00_39_27</name>
    <dbReference type="NCBI Taxonomy" id="1975057"/>
    <lineage>
        <taxon>Bacteria</taxon>
        <taxon>Candidatus Woeseibacteriota</taxon>
    </lineage>
</organism>
<feature type="transmembrane region" description="Helical" evidence="1">
    <location>
        <begin position="310"/>
        <end position="330"/>
    </location>
</feature>
<feature type="transmembrane region" description="Helical" evidence="1">
    <location>
        <begin position="433"/>
        <end position="451"/>
    </location>
</feature>
<evidence type="ECO:0000313" key="2">
    <source>
        <dbReference type="EMBL" id="PIU71761.1"/>
    </source>
</evidence>
<feature type="transmembrane region" description="Helical" evidence="1">
    <location>
        <begin position="342"/>
        <end position="363"/>
    </location>
</feature>